<feature type="domain" description="NAD-dependent epimerase/dehydratase" evidence="1">
    <location>
        <begin position="8"/>
        <end position="242"/>
    </location>
</feature>
<dbReference type="InterPro" id="IPR001509">
    <property type="entry name" value="Epimerase_deHydtase"/>
</dbReference>
<reference evidence="2" key="1">
    <citation type="submission" date="2022-05" db="EMBL/GenBank/DDBJ databases">
        <title>A methanotrophic Mycobacterium dominates a cave microbial ecosystem.</title>
        <authorList>
            <person name="Van Spanning R.J.M."/>
            <person name="Guan Q."/>
            <person name="Melkonian C."/>
            <person name="Gallant J."/>
            <person name="Polerecky L."/>
            <person name="Flot J.-F."/>
            <person name="Brandt B.W."/>
            <person name="Braster M."/>
            <person name="Iturbe Espinoza P."/>
            <person name="Aerts J."/>
            <person name="Meima-Franke M."/>
            <person name="Piersma S.R."/>
            <person name="Bunduc C."/>
            <person name="Ummels R."/>
            <person name="Pain A."/>
            <person name="Fleming E.J."/>
            <person name="van der Wel N."/>
            <person name="Gherman V.D."/>
            <person name="Sarbu S.M."/>
            <person name="Bodelier P.L.E."/>
            <person name="Bitter W."/>
        </authorList>
    </citation>
    <scope>NUCLEOTIDE SEQUENCE</scope>
    <source>
        <strain evidence="2">Sulfur Cave</strain>
    </source>
</reference>
<gene>
    <name evidence="2" type="ORF">M5I08_07880</name>
</gene>
<evidence type="ECO:0000313" key="2">
    <source>
        <dbReference type="EMBL" id="UQX12200.1"/>
    </source>
</evidence>
<dbReference type="PANTHER" id="PTHR43245:SF13">
    <property type="entry name" value="UDP-D-APIOSE_UDP-D-XYLOSE SYNTHASE 2"/>
    <property type="match status" value="1"/>
</dbReference>
<accession>A0ABY4QMF6</accession>
<sequence>MVGGRGTVLVAGGGGFIGGHLTRTLCEQGFRVRSVDKKPLDDWYQILLDVEARQLDLSVLADCREALRGIDTVYNLAADMGGMGFIETHKADCMLSVLINTHLLIAAQEANVGRFFFSSSACVYAADKQVNADVTALNECDAYPAMPEDGYGWEKLFSERMCRHFREDFGLQTRVARYHNVYGVDGTFDGGREKAPAALCRKIATAALTGCHEIEVWGDGEQTRSFMYVDDCIEGTLRITAGDSALPVNVGSSELVSINQMVSIIEQIAGITVKRKYNLDAPKGVRGRNSDNTLIKEIYGWEPSITLADGLERTYRWIFDQLSASGATGDRTTRVNASAGDRTVA</sequence>
<dbReference type="PANTHER" id="PTHR43245">
    <property type="entry name" value="BIFUNCTIONAL POLYMYXIN RESISTANCE PROTEIN ARNA"/>
    <property type="match status" value="1"/>
</dbReference>
<protein>
    <submittedName>
        <fullName evidence="2">NAD-dependent epimerase/dehydratase family protein</fullName>
    </submittedName>
</protein>
<keyword evidence="3" id="KW-1185">Reference proteome</keyword>
<dbReference type="InterPro" id="IPR050177">
    <property type="entry name" value="Lipid_A_modif_metabolic_enz"/>
</dbReference>
<dbReference type="Proteomes" id="UP001056610">
    <property type="component" value="Chromosome"/>
</dbReference>
<dbReference type="RefSeq" id="WP_219067651.1">
    <property type="nucleotide sequence ID" value="NZ_CAJUXY010000023.1"/>
</dbReference>
<evidence type="ECO:0000313" key="3">
    <source>
        <dbReference type="Proteomes" id="UP001056610"/>
    </source>
</evidence>
<dbReference type="EMBL" id="CP097320">
    <property type="protein sequence ID" value="UQX12200.1"/>
    <property type="molecule type" value="Genomic_DNA"/>
</dbReference>
<evidence type="ECO:0000259" key="1">
    <source>
        <dbReference type="Pfam" id="PF01370"/>
    </source>
</evidence>
<organism evidence="2 3">
    <name type="scientific">Candidatus Mycobacterium methanotrophicum</name>
    <dbReference type="NCBI Taxonomy" id="2943498"/>
    <lineage>
        <taxon>Bacteria</taxon>
        <taxon>Bacillati</taxon>
        <taxon>Actinomycetota</taxon>
        <taxon>Actinomycetes</taxon>
        <taxon>Mycobacteriales</taxon>
        <taxon>Mycobacteriaceae</taxon>
        <taxon>Mycobacterium</taxon>
    </lineage>
</organism>
<name>A0ABY4QMF6_9MYCO</name>
<proteinExistence type="predicted"/>
<dbReference type="Pfam" id="PF01370">
    <property type="entry name" value="Epimerase"/>
    <property type="match status" value="1"/>
</dbReference>